<dbReference type="RefSeq" id="WP_368816927.1">
    <property type="nucleotide sequence ID" value="NZ_SLTR01000530.1"/>
</dbReference>
<dbReference type="PANTHER" id="PTHR37945">
    <property type="entry name" value="EXTRACELLULAR TUNGSTATE BINDING PROTEIN"/>
    <property type="match status" value="1"/>
</dbReference>
<evidence type="ECO:0000259" key="1">
    <source>
        <dbReference type="Pfam" id="PF12849"/>
    </source>
</evidence>
<reference evidence="2 3" key="1">
    <citation type="submission" date="2019-03" db="EMBL/GenBank/DDBJ databases">
        <title>Halomonas marinisediminis sp. nov., a moderately halophilic bacterium isolated from the Bohai Gulf.</title>
        <authorList>
            <person name="Ji X."/>
        </authorList>
    </citation>
    <scope>NUCLEOTIDE SEQUENCE [LARGE SCALE GENOMIC DNA]</scope>
    <source>
        <strain evidence="2 3">204</strain>
    </source>
</reference>
<dbReference type="Proteomes" id="UP000294823">
    <property type="component" value="Unassembled WGS sequence"/>
</dbReference>
<evidence type="ECO:0000313" key="2">
    <source>
        <dbReference type="EMBL" id="TDA81490.1"/>
    </source>
</evidence>
<comment type="caution">
    <text evidence="2">The sequence shown here is derived from an EMBL/GenBank/DDBJ whole genome shotgun (WGS) entry which is preliminary data.</text>
</comment>
<dbReference type="Gene3D" id="3.40.190.10">
    <property type="entry name" value="Periplasmic binding protein-like II"/>
    <property type="match status" value="1"/>
</dbReference>
<feature type="non-terminal residue" evidence="2">
    <location>
        <position position="1"/>
    </location>
</feature>
<proteinExistence type="predicted"/>
<dbReference type="Pfam" id="PF12849">
    <property type="entry name" value="PBP_like_2"/>
    <property type="match status" value="1"/>
</dbReference>
<sequence>YTMTDRGTWLAYNNKLDLKILVQGDKNLFNPYQVILVNPERYPTINYNGAKVFSDWLVNTRGQELINSFKLNGKQLFVANANEK</sequence>
<gene>
    <name evidence="2" type="ORF">E0702_17680</name>
</gene>
<dbReference type="InterPro" id="IPR024370">
    <property type="entry name" value="PBP_domain"/>
</dbReference>
<evidence type="ECO:0000313" key="3">
    <source>
        <dbReference type="Proteomes" id="UP000294823"/>
    </source>
</evidence>
<dbReference type="PANTHER" id="PTHR37945:SF1">
    <property type="entry name" value="EXTRACELLULAR TUNGSTATE BINDING PROTEIN"/>
    <property type="match status" value="1"/>
</dbReference>
<protein>
    <submittedName>
        <fullName evidence="2">Tungsten ABC transporter substrate-binding protein</fullName>
    </submittedName>
</protein>
<organism evidence="2 3">
    <name type="scientific">Halomonas marinisediminis</name>
    <dbReference type="NCBI Taxonomy" id="2546095"/>
    <lineage>
        <taxon>Bacteria</taxon>
        <taxon>Pseudomonadati</taxon>
        <taxon>Pseudomonadota</taxon>
        <taxon>Gammaproteobacteria</taxon>
        <taxon>Oceanospirillales</taxon>
        <taxon>Halomonadaceae</taxon>
        <taxon>Halomonas</taxon>
    </lineage>
</organism>
<feature type="domain" description="PBP" evidence="1">
    <location>
        <begin position="1"/>
        <end position="59"/>
    </location>
</feature>
<dbReference type="InterPro" id="IPR052738">
    <property type="entry name" value="ABC-Tungstate_binding"/>
</dbReference>
<name>A0ABY2D1X7_9GAMM</name>
<dbReference type="EMBL" id="SLTR01000530">
    <property type="protein sequence ID" value="TDA81490.1"/>
    <property type="molecule type" value="Genomic_DNA"/>
</dbReference>
<keyword evidence="3" id="KW-1185">Reference proteome</keyword>
<accession>A0ABY2D1X7</accession>